<proteinExistence type="predicted"/>
<name>A0ABQ9HAY5_9NEOP</name>
<comment type="caution">
    <text evidence="1">The sequence shown here is derived from an EMBL/GenBank/DDBJ whole genome shotgun (WGS) entry which is preliminary data.</text>
</comment>
<protein>
    <submittedName>
        <fullName evidence="1">Uncharacterized protein</fullName>
    </submittedName>
</protein>
<reference evidence="1 2" key="1">
    <citation type="submission" date="2023-02" db="EMBL/GenBank/DDBJ databases">
        <title>LHISI_Scaffold_Assembly.</title>
        <authorList>
            <person name="Stuart O.P."/>
            <person name="Cleave R."/>
            <person name="Magrath M.J.L."/>
            <person name="Mikheyev A.S."/>
        </authorList>
    </citation>
    <scope>NUCLEOTIDE SEQUENCE [LARGE SCALE GENOMIC DNA]</scope>
    <source>
        <strain evidence="1">Daus_M_001</strain>
        <tissue evidence="1">Leg muscle</tissue>
    </source>
</reference>
<gene>
    <name evidence="1" type="ORF">PR048_017907</name>
</gene>
<keyword evidence="2" id="KW-1185">Reference proteome</keyword>
<sequence>MEMRWRDAYKSTTLTNPSGWQTRCGKENLEFHQFLPSRELVPIWRTIIPSFYSALRLTASQIRVPAGSLPDYPHVGIVQDDGAGRRVYSGISCFPLPLHSGASPYLASPSSALKVPFHSTLLFHIRRASPKHIAEFCPVEELPGSVSIGMRWEFNCGSQTYHEVGHRGHCNYAPMRQALRSTEKIVKSAYSQARVAVKRAKKHAKDAVMRGFLHCVLKQQSLLTPPPSSIRQHSSRHPSMEVLVYGVEAETRKSQARHRLHLINVEKIGCCHSIIYYLHASERRGLHNTAEKAHCINTVSRHVRKNITCPSHAEVELSTAGCVKPVNGEESSEQVKRCHHRSALVEWESWRGTRNMTLNPTLLRSADVYRVLETGYIRRRANAHLNSPSRSSRAAVGIGRRIWMKSQARPADLFISTLRGRSDRSFNTLASHQGDPGSIPDWVIPGFSHVRIVPDDAIGRLVFSGISRFPHTFIPALLHTHLNRSYRL</sequence>
<dbReference type="Proteomes" id="UP001159363">
    <property type="component" value="Chromosome 5"/>
</dbReference>
<accession>A0ABQ9HAY5</accession>
<evidence type="ECO:0000313" key="1">
    <source>
        <dbReference type="EMBL" id="KAJ8881426.1"/>
    </source>
</evidence>
<evidence type="ECO:0000313" key="2">
    <source>
        <dbReference type="Proteomes" id="UP001159363"/>
    </source>
</evidence>
<organism evidence="1 2">
    <name type="scientific">Dryococelus australis</name>
    <dbReference type="NCBI Taxonomy" id="614101"/>
    <lineage>
        <taxon>Eukaryota</taxon>
        <taxon>Metazoa</taxon>
        <taxon>Ecdysozoa</taxon>
        <taxon>Arthropoda</taxon>
        <taxon>Hexapoda</taxon>
        <taxon>Insecta</taxon>
        <taxon>Pterygota</taxon>
        <taxon>Neoptera</taxon>
        <taxon>Polyneoptera</taxon>
        <taxon>Phasmatodea</taxon>
        <taxon>Verophasmatodea</taxon>
        <taxon>Anareolatae</taxon>
        <taxon>Phasmatidae</taxon>
        <taxon>Eurycanthinae</taxon>
        <taxon>Dryococelus</taxon>
    </lineage>
</organism>
<dbReference type="EMBL" id="JARBHB010000006">
    <property type="protein sequence ID" value="KAJ8881426.1"/>
    <property type="molecule type" value="Genomic_DNA"/>
</dbReference>